<dbReference type="Proteomes" id="UP001310386">
    <property type="component" value="Unassembled WGS sequence"/>
</dbReference>
<dbReference type="Gene3D" id="3.30.1930.10">
    <property type="entry name" value="capsid protein of prophage domain"/>
    <property type="match status" value="1"/>
</dbReference>
<sequence>MLNLDIYKTQTMLAAINLMKPVRTFLRSTFFPGMTTFVTEDVLLDFKKGKRKMAPFVAPRVGGIAVERQGFRTDKYTAPKIAPQRQITIDDIMKRGLGENVFSQRTPADRQTELLGRDLAELDDMITRREEWMVRELMFSGVINVKGYIDHNNSNYVDQVIDYGVTNVEALAGAALWSASTSTKLADLKRWRLQVIQTSGRAPSMVVFGQDAADAFLSDADVADKLKQFNSKQLEINPAVMPDGTTYLGRITDLALDLYTYDEWYVDDDGTEKPMVPTNKILLARPNSGELLYGAVTQMENGQFMTYEGPRVPKSWSDDENEHRMIRLSGRPVPKPEDVDSWFVATVL</sequence>
<reference evidence="1" key="1">
    <citation type="submission" date="2023-12" db="EMBL/GenBank/DDBJ databases">
        <title>Fervidustalea candida gen. nov., sp. nov., a novel member of the family Paenibacillaceae isolated from a geothermal area.</title>
        <authorList>
            <person name="Li W.-J."/>
            <person name="Jiao J.-Y."/>
            <person name="Chen Y."/>
        </authorList>
    </citation>
    <scope>NUCLEOTIDE SEQUENCE</scope>
    <source>
        <strain evidence="1">SYSU GA230002</strain>
    </source>
</reference>
<organism evidence="1 2">
    <name type="scientific">Ferviditalea candida</name>
    <dbReference type="NCBI Taxonomy" id="3108399"/>
    <lineage>
        <taxon>Bacteria</taxon>
        <taxon>Bacillati</taxon>
        <taxon>Bacillota</taxon>
        <taxon>Bacilli</taxon>
        <taxon>Bacillales</taxon>
        <taxon>Paenibacillaceae</taxon>
        <taxon>Ferviditalea</taxon>
    </lineage>
</organism>
<accession>A0ABU5ZKM7</accession>
<proteinExistence type="predicted"/>
<keyword evidence="2" id="KW-1185">Reference proteome</keyword>
<dbReference type="RefSeq" id="WP_371755205.1">
    <property type="nucleotide sequence ID" value="NZ_JAYJLD010000027.1"/>
</dbReference>
<dbReference type="InterPro" id="IPR005564">
    <property type="entry name" value="Major_capsid_GpE"/>
</dbReference>
<dbReference type="Pfam" id="PF03864">
    <property type="entry name" value="Phage_cap_E"/>
    <property type="match status" value="1"/>
</dbReference>
<evidence type="ECO:0000313" key="2">
    <source>
        <dbReference type="Proteomes" id="UP001310386"/>
    </source>
</evidence>
<evidence type="ECO:0000313" key="1">
    <source>
        <dbReference type="EMBL" id="MEB3103078.1"/>
    </source>
</evidence>
<name>A0ABU5ZKM7_9BACL</name>
<dbReference type="Gene3D" id="3.15.30.10">
    <property type="entry name" value="putative capsid protein of prophage domain like"/>
    <property type="match status" value="1"/>
</dbReference>
<comment type="caution">
    <text evidence="1">The sequence shown here is derived from an EMBL/GenBank/DDBJ whole genome shotgun (WGS) entry which is preliminary data.</text>
</comment>
<gene>
    <name evidence="1" type="ORF">VF724_15585</name>
</gene>
<dbReference type="EMBL" id="JAYJLD010000027">
    <property type="protein sequence ID" value="MEB3103078.1"/>
    <property type="molecule type" value="Genomic_DNA"/>
</dbReference>
<protein>
    <submittedName>
        <fullName evidence="1">Major capsid protein</fullName>
    </submittedName>
</protein>